<dbReference type="OrthoDB" id="8527650at2"/>
<dbReference type="EMBL" id="CP020372">
    <property type="protein sequence ID" value="AUB85689.1"/>
    <property type="molecule type" value="Genomic_DNA"/>
</dbReference>
<dbReference type="RefSeq" id="WP_100923293.1">
    <property type="nucleotide sequence ID" value="NZ_CP020372.1"/>
</dbReference>
<name>A0A2K8UJM9_9GAMM</name>
<sequence length="76" mass="8500">MDIQNLIKQANQIGDFFGAWPDPAQGRAEVTNHLKRFWEPRMRRQIIEHVRAQGGAGLNPLVIEAIGHLEPMGEGA</sequence>
<geneLocation type="plasmid" evidence="2">
    <name>pts485</name>
</geneLocation>
<proteinExistence type="predicted"/>
<gene>
    <name evidence="1" type="ORF">THSYN_32900</name>
</gene>
<dbReference type="AlphaFoldDB" id="A0A2K8UJM9"/>
<dbReference type="Pfam" id="PF11390">
    <property type="entry name" value="FdsD"/>
    <property type="match status" value="1"/>
</dbReference>
<evidence type="ECO:0000313" key="2">
    <source>
        <dbReference type="Proteomes" id="UP000232638"/>
    </source>
</evidence>
<evidence type="ECO:0000313" key="1">
    <source>
        <dbReference type="EMBL" id="AUB85689.1"/>
    </source>
</evidence>
<dbReference type="Proteomes" id="UP000232638">
    <property type="component" value="Plasmid pTs485"/>
</dbReference>
<protein>
    <submittedName>
        <fullName evidence="1">Formate dehydrogenase</fullName>
    </submittedName>
</protein>
<keyword evidence="2" id="KW-1185">Reference proteome</keyword>
<reference evidence="1 2" key="1">
    <citation type="submission" date="2017-03" db="EMBL/GenBank/DDBJ databases">
        <title>Complete genome sequence of Candidatus 'Thiodictyon syntrophicum' sp. nov. strain Cad16T, a photolithoautotroph purple sulfur bacterium isolated from an alpine meromictic lake.</title>
        <authorList>
            <person name="Luedin S.M."/>
            <person name="Pothier J.F."/>
            <person name="Danza F."/>
            <person name="Storelli N."/>
            <person name="Wittwer M."/>
            <person name="Tonolla M."/>
        </authorList>
    </citation>
    <scope>NUCLEOTIDE SEQUENCE [LARGE SCALE GENOMIC DNA]</scope>
    <source>
        <strain evidence="1 2">Cad16T</strain>
        <plasmid evidence="2">Plasmid pts485</plasmid>
    </source>
</reference>
<accession>A0A2K8UJM9</accession>
<organism evidence="1 2">
    <name type="scientific">Candidatus Thiodictyon syntrophicum</name>
    <dbReference type="NCBI Taxonomy" id="1166950"/>
    <lineage>
        <taxon>Bacteria</taxon>
        <taxon>Pseudomonadati</taxon>
        <taxon>Pseudomonadota</taxon>
        <taxon>Gammaproteobacteria</taxon>
        <taxon>Chromatiales</taxon>
        <taxon>Chromatiaceae</taxon>
        <taxon>Thiodictyon</taxon>
    </lineage>
</organism>
<dbReference type="KEGG" id="tsy:THSYN_32900"/>
<dbReference type="InterPro" id="IPR021074">
    <property type="entry name" value="Formate_DH_dsu"/>
</dbReference>
<keyword evidence="1" id="KW-0614">Plasmid</keyword>